<dbReference type="AlphaFoldDB" id="A0A179DDJ6"/>
<organism evidence="2 3">
    <name type="scientific">Pedobacter psychrophilus</name>
    <dbReference type="NCBI Taxonomy" id="1826909"/>
    <lineage>
        <taxon>Bacteria</taxon>
        <taxon>Pseudomonadati</taxon>
        <taxon>Bacteroidota</taxon>
        <taxon>Sphingobacteriia</taxon>
        <taxon>Sphingobacteriales</taxon>
        <taxon>Sphingobacteriaceae</taxon>
        <taxon>Pedobacter</taxon>
    </lineage>
</organism>
<gene>
    <name evidence="2" type="ORF">A5893_13125</name>
</gene>
<comment type="caution">
    <text evidence="2">The sequence shown here is derived from an EMBL/GenBank/DDBJ whole genome shotgun (WGS) entry which is preliminary data.</text>
</comment>
<dbReference type="InterPro" id="IPR011042">
    <property type="entry name" value="6-blade_b-propeller_TolB-like"/>
</dbReference>
<dbReference type="Gene3D" id="2.60.40.10">
    <property type="entry name" value="Immunoglobulins"/>
    <property type="match status" value="1"/>
</dbReference>
<dbReference type="PANTHER" id="PTHR46388">
    <property type="entry name" value="NHL REPEAT-CONTAINING PROTEIN 2"/>
    <property type="match status" value="1"/>
</dbReference>
<name>A0A179DDJ6_9SPHI</name>
<proteinExistence type="predicted"/>
<dbReference type="Gene3D" id="2.120.10.30">
    <property type="entry name" value="TolB, C-terminal domain"/>
    <property type="match status" value="2"/>
</dbReference>
<dbReference type="Gene3D" id="2.40.10.500">
    <property type="match status" value="1"/>
</dbReference>
<sequence length="542" mass="57477">MCSTIELKAQNIIRTETVLGGLNRGENVATDALGNVYVVERFGARVRRYDITTKTVSTIVTGLLGARGIAFDENGNFFISESNGGGSPANRITRYTYTTTATLPLTGTVVAGNAAAGGYTGDNGAATAATLNGPWGMAYDKAAKLLYIAEVGNNIIRKIDFSVTTPLISTFAGIQGTNASFLGANAITTTFRSPTSVALDANGDVYWSGSLMYEILKSTKNGGTVSRIIGNGANDLNTGDGGLATAARLGQVGVGGLAFDPTGNLYVSVGNFHRVRRILTTGVTGVFGNVENYAGFDNFISGTTTVATGGEGGPASITTASTTTIMNNCQGIAFNPAGTILWIVENTGGVLRAVGTAAVLTTTLPLDLTSFEVKSSNETAVLQWVTENEVNFKGFVVERKGDNDLDFTSINTVATKNLKTVTTYNFTDFSPLKGNNYYRLKMVDNDGTFKYSDVKVVKFASLSQKQISIYPNPVQNTLNLNHAEAEQGASISIYSMESKLVMKKELTRNSTQSSIDATSLISGQYILEFDNNGNKQKLKFVK</sequence>
<dbReference type="EMBL" id="LWHJ01000029">
    <property type="protein sequence ID" value="OAQ38974.1"/>
    <property type="molecule type" value="Genomic_DNA"/>
</dbReference>
<evidence type="ECO:0000313" key="2">
    <source>
        <dbReference type="EMBL" id="OAQ38974.1"/>
    </source>
</evidence>
<dbReference type="SUPFAM" id="SSF101898">
    <property type="entry name" value="NHL repeat"/>
    <property type="match status" value="1"/>
</dbReference>
<dbReference type="PANTHER" id="PTHR46388:SF2">
    <property type="entry name" value="NHL REPEAT-CONTAINING PROTEIN 2"/>
    <property type="match status" value="1"/>
</dbReference>
<dbReference type="Pfam" id="PF18962">
    <property type="entry name" value="Por_Secre_tail"/>
    <property type="match status" value="1"/>
</dbReference>
<keyword evidence="3" id="KW-1185">Reference proteome</keyword>
<reference evidence="2 3" key="1">
    <citation type="submission" date="2016-04" db="EMBL/GenBank/DDBJ databases">
        <authorList>
            <person name="Evans L.H."/>
            <person name="Alamgir A."/>
            <person name="Owens N."/>
            <person name="Weber N.D."/>
            <person name="Virtaneva K."/>
            <person name="Barbian K."/>
            <person name="Babar A."/>
            <person name="Rosenke K."/>
        </authorList>
    </citation>
    <scope>NUCLEOTIDE SEQUENCE [LARGE SCALE GENOMIC DNA]</scope>
    <source>
        <strain evidence="2 3">CCM 8644</strain>
    </source>
</reference>
<protein>
    <recommendedName>
        <fullName evidence="1">Secretion system C-terminal sorting domain-containing protein</fullName>
    </recommendedName>
</protein>
<dbReference type="STRING" id="1826909.A5893_13125"/>
<reference evidence="2 3" key="2">
    <citation type="submission" date="2016-06" db="EMBL/GenBank/DDBJ databases">
        <title>Pedobacter psychrophilus sp. nov., isolated from Antarctic fragmentary rock.</title>
        <authorList>
            <person name="Svec P."/>
        </authorList>
    </citation>
    <scope>NUCLEOTIDE SEQUENCE [LARGE SCALE GENOMIC DNA]</scope>
    <source>
        <strain evidence="2 3">CCM 8644</strain>
    </source>
</reference>
<dbReference type="InterPro" id="IPR026444">
    <property type="entry name" value="Secre_tail"/>
</dbReference>
<dbReference type="Proteomes" id="UP000078459">
    <property type="component" value="Unassembled WGS sequence"/>
</dbReference>
<accession>A0A179DDJ6</accession>
<evidence type="ECO:0000313" key="3">
    <source>
        <dbReference type="Proteomes" id="UP000078459"/>
    </source>
</evidence>
<feature type="domain" description="Secretion system C-terminal sorting" evidence="1">
    <location>
        <begin position="469"/>
        <end position="539"/>
    </location>
</feature>
<dbReference type="NCBIfam" id="TIGR04183">
    <property type="entry name" value="Por_Secre_tail"/>
    <property type="match status" value="1"/>
</dbReference>
<dbReference type="InterPro" id="IPR013783">
    <property type="entry name" value="Ig-like_fold"/>
</dbReference>
<evidence type="ECO:0000259" key="1">
    <source>
        <dbReference type="Pfam" id="PF18962"/>
    </source>
</evidence>